<reference evidence="2 3" key="2">
    <citation type="journal article" date="2008" name="Nature">
        <title>The Phaeodactylum genome reveals the evolutionary history of diatom genomes.</title>
        <authorList>
            <person name="Bowler C."/>
            <person name="Allen A.E."/>
            <person name="Badger J.H."/>
            <person name="Grimwood J."/>
            <person name="Jabbari K."/>
            <person name="Kuo A."/>
            <person name="Maheswari U."/>
            <person name="Martens C."/>
            <person name="Maumus F."/>
            <person name="Otillar R.P."/>
            <person name="Rayko E."/>
            <person name="Salamov A."/>
            <person name="Vandepoele K."/>
            <person name="Beszteri B."/>
            <person name="Gruber A."/>
            <person name="Heijde M."/>
            <person name="Katinka M."/>
            <person name="Mock T."/>
            <person name="Valentin K."/>
            <person name="Verret F."/>
            <person name="Berges J.A."/>
            <person name="Brownlee C."/>
            <person name="Cadoret J.P."/>
            <person name="Chiovitti A."/>
            <person name="Choi C.J."/>
            <person name="Coesel S."/>
            <person name="De Martino A."/>
            <person name="Detter J.C."/>
            <person name="Durkin C."/>
            <person name="Falciatore A."/>
            <person name="Fournet J."/>
            <person name="Haruta M."/>
            <person name="Huysman M.J."/>
            <person name="Jenkins B.D."/>
            <person name="Jiroutova K."/>
            <person name="Jorgensen R.E."/>
            <person name="Joubert Y."/>
            <person name="Kaplan A."/>
            <person name="Kroger N."/>
            <person name="Kroth P.G."/>
            <person name="La Roche J."/>
            <person name="Lindquist E."/>
            <person name="Lommer M."/>
            <person name="Martin-Jezequel V."/>
            <person name="Lopez P.J."/>
            <person name="Lucas S."/>
            <person name="Mangogna M."/>
            <person name="McGinnis K."/>
            <person name="Medlin L.K."/>
            <person name="Montsant A."/>
            <person name="Oudot-Le Secq M.P."/>
            <person name="Napoli C."/>
            <person name="Obornik M."/>
            <person name="Parker M.S."/>
            <person name="Petit J.L."/>
            <person name="Porcel B.M."/>
            <person name="Poulsen N."/>
            <person name="Robison M."/>
            <person name="Rychlewski L."/>
            <person name="Rynearson T.A."/>
            <person name="Schmutz J."/>
            <person name="Shapiro H."/>
            <person name="Siaut M."/>
            <person name="Stanley M."/>
            <person name="Sussman M.R."/>
            <person name="Taylor A.R."/>
            <person name="Vardi A."/>
            <person name="von Dassow P."/>
            <person name="Vyverman W."/>
            <person name="Willis A."/>
            <person name="Wyrwicz L.S."/>
            <person name="Rokhsar D.S."/>
            <person name="Weissenbach J."/>
            <person name="Armbrust E.V."/>
            <person name="Green B.R."/>
            <person name="Van de Peer Y."/>
            <person name="Grigoriev I.V."/>
        </authorList>
    </citation>
    <scope>NUCLEOTIDE SEQUENCE [LARGE SCALE GENOMIC DNA]</scope>
    <source>
        <strain evidence="2 3">CCMP1335</strain>
    </source>
</reference>
<evidence type="ECO:0000313" key="3">
    <source>
        <dbReference type="Proteomes" id="UP000001449"/>
    </source>
</evidence>
<accession>B5YPA4</accession>
<dbReference type="Proteomes" id="UP000001449">
    <property type="component" value="Chromosome 7"/>
</dbReference>
<gene>
    <name evidence="2" type="ORF">THAPS_6711</name>
</gene>
<keyword evidence="1" id="KW-0732">Signal</keyword>
<dbReference type="GeneID" id="7446183"/>
<dbReference type="InParanoid" id="B5YPA4"/>
<reference evidence="2 3" key="1">
    <citation type="journal article" date="2004" name="Science">
        <title>The genome of the diatom Thalassiosira pseudonana: ecology, evolution, and metabolism.</title>
        <authorList>
            <person name="Armbrust E.V."/>
            <person name="Berges J.A."/>
            <person name="Bowler C."/>
            <person name="Green B.R."/>
            <person name="Martinez D."/>
            <person name="Putnam N.H."/>
            <person name="Zhou S."/>
            <person name="Allen A.E."/>
            <person name="Apt K.E."/>
            <person name="Bechner M."/>
            <person name="Brzezinski M.A."/>
            <person name="Chaal B.K."/>
            <person name="Chiovitti A."/>
            <person name="Davis A.K."/>
            <person name="Demarest M.S."/>
            <person name="Detter J.C."/>
            <person name="Glavina T."/>
            <person name="Goodstein D."/>
            <person name="Hadi M.Z."/>
            <person name="Hellsten U."/>
            <person name="Hildebrand M."/>
            <person name="Jenkins B.D."/>
            <person name="Jurka J."/>
            <person name="Kapitonov V.V."/>
            <person name="Kroger N."/>
            <person name="Lau W.W."/>
            <person name="Lane T.W."/>
            <person name="Larimer F.W."/>
            <person name="Lippmeier J.C."/>
            <person name="Lucas S."/>
            <person name="Medina M."/>
            <person name="Montsant A."/>
            <person name="Obornik M."/>
            <person name="Parker M.S."/>
            <person name="Palenik B."/>
            <person name="Pazour G.J."/>
            <person name="Richardson P.M."/>
            <person name="Rynearson T.A."/>
            <person name="Saito M.A."/>
            <person name="Schwartz D.C."/>
            <person name="Thamatrakoln K."/>
            <person name="Valentin K."/>
            <person name="Vardi A."/>
            <person name="Wilkerson F.P."/>
            <person name="Rokhsar D.S."/>
        </authorList>
    </citation>
    <scope>NUCLEOTIDE SEQUENCE [LARGE SCALE GENOMIC DNA]</scope>
    <source>
        <strain evidence="2 3">CCMP1335</strain>
    </source>
</reference>
<protein>
    <submittedName>
        <fullName evidence="2">Uncharacterized protein</fullName>
    </submittedName>
</protein>
<dbReference type="AlphaFoldDB" id="B5YPA4"/>
<feature type="chain" id="PRO_5002841427" evidence="1">
    <location>
        <begin position="23"/>
        <end position="244"/>
    </location>
</feature>
<dbReference type="eggNOG" id="ENOG502QYE4">
    <property type="taxonomic scope" value="Eukaryota"/>
</dbReference>
<keyword evidence="3" id="KW-1185">Reference proteome</keyword>
<dbReference type="KEGG" id="tps:THAPS_6711"/>
<dbReference type="PaxDb" id="35128-Thaps6711"/>
<feature type="signal peptide" evidence="1">
    <location>
        <begin position="1"/>
        <end position="22"/>
    </location>
</feature>
<dbReference type="EMBL" id="CP001160">
    <property type="protein sequence ID" value="ACI64423.1"/>
    <property type="molecule type" value="Genomic_DNA"/>
</dbReference>
<evidence type="ECO:0000313" key="2">
    <source>
        <dbReference type="EMBL" id="ACI64423.1"/>
    </source>
</evidence>
<proteinExistence type="predicted"/>
<name>B5YPA4_THAPS</name>
<dbReference type="RefSeq" id="XP_002295706.1">
    <property type="nucleotide sequence ID" value="XM_002295670.1"/>
</dbReference>
<organism evidence="2 3">
    <name type="scientific">Thalassiosira pseudonana</name>
    <name type="common">Marine diatom</name>
    <name type="synonym">Cyclotella nana</name>
    <dbReference type="NCBI Taxonomy" id="35128"/>
    <lineage>
        <taxon>Eukaryota</taxon>
        <taxon>Sar</taxon>
        <taxon>Stramenopiles</taxon>
        <taxon>Ochrophyta</taxon>
        <taxon>Bacillariophyta</taxon>
        <taxon>Coscinodiscophyceae</taxon>
        <taxon>Thalassiosirophycidae</taxon>
        <taxon>Thalassiosirales</taxon>
        <taxon>Thalassiosiraceae</taxon>
        <taxon>Thalassiosira</taxon>
    </lineage>
</organism>
<evidence type="ECO:0000256" key="1">
    <source>
        <dbReference type="SAM" id="SignalP"/>
    </source>
</evidence>
<sequence>MMQSVTIQAFALVASSLVLSAAFSFTKHGSRTHHHQHDVVYDGWIHQHHRSDRQLSIQSATGKHEDELDYISPMRQRPKPKGGDIAYTNENILRQQAHYKNIRNVGGAECVVDLYARDPNTTGSSTRFWFVGKVARCTGTVSAEAAVARQYNLIEEHACRIRPVELGRSFGKLEIYSAPGDTELRTSQNDPGIRLVKLPKTVEGSENIPLLEVGMNLEMVTNNGFGFFVVRTEDGVVPPEMIGQ</sequence>
<dbReference type="HOGENOM" id="CLU_1139983_0_0_1"/>